<evidence type="ECO:0008006" key="3">
    <source>
        <dbReference type="Google" id="ProtNLM"/>
    </source>
</evidence>
<reference evidence="1 2" key="1">
    <citation type="submission" date="2019-02" db="EMBL/GenBank/DDBJ databases">
        <title>Planctomycetal bacteria perform biofilm scaping via a novel small molecule.</title>
        <authorList>
            <person name="Jeske O."/>
            <person name="Boedeker C."/>
            <person name="Wiegand S."/>
            <person name="Breitling P."/>
            <person name="Kallscheuer N."/>
            <person name="Jogler M."/>
            <person name="Rohde M."/>
            <person name="Petersen J."/>
            <person name="Medema M.H."/>
            <person name="Surup F."/>
            <person name="Jogler C."/>
        </authorList>
    </citation>
    <scope>NUCLEOTIDE SEQUENCE [LARGE SCALE GENOMIC DNA]</scope>
    <source>
        <strain evidence="1 2">Mal15</strain>
    </source>
</reference>
<keyword evidence="2" id="KW-1185">Reference proteome</keyword>
<evidence type="ECO:0000313" key="1">
    <source>
        <dbReference type="EMBL" id="QEF99016.1"/>
    </source>
</evidence>
<protein>
    <recommendedName>
        <fullName evidence="3">DUF1015 domain-containing protein</fullName>
    </recommendedName>
</protein>
<dbReference type="PANTHER" id="PTHR36454:SF1">
    <property type="entry name" value="DUF1015 DOMAIN-CONTAINING PROTEIN"/>
    <property type="match status" value="1"/>
</dbReference>
<dbReference type="KEGG" id="smam:Mal15_30750"/>
<gene>
    <name evidence="1" type="ORF">Mal15_30750</name>
</gene>
<dbReference type="AlphaFoldDB" id="A0A5B9MFY6"/>
<name>A0A5B9MFY6_9BACT</name>
<dbReference type="Pfam" id="PF06245">
    <property type="entry name" value="DUF1015"/>
    <property type="match status" value="1"/>
</dbReference>
<proteinExistence type="predicted"/>
<accession>A0A5B9MFY6</accession>
<organism evidence="1 2">
    <name type="scientific">Stieleria maiorica</name>
    <dbReference type="NCBI Taxonomy" id="2795974"/>
    <lineage>
        <taxon>Bacteria</taxon>
        <taxon>Pseudomonadati</taxon>
        <taxon>Planctomycetota</taxon>
        <taxon>Planctomycetia</taxon>
        <taxon>Pirellulales</taxon>
        <taxon>Pirellulaceae</taxon>
        <taxon>Stieleria</taxon>
    </lineage>
</organism>
<dbReference type="PIRSF" id="PIRSF033563">
    <property type="entry name" value="UCP033563"/>
    <property type="match status" value="1"/>
</dbReference>
<dbReference type="Proteomes" id="UP000321353">
    <property type="component" value="Chromosome"/>
</dbReference>
<evidence type="ECO:0000313" key="2">
    <source>
        <dbReference type="Proteomes" id="UP000321353"/>
    </source>
</evidence>
<sequence length="409" mass="45788">MPRVKPFRAVRPTAEKAAQVASVPYDVVNREEAASLAEGNADSFLHVVRPDIDLPADTDPYADEIYAKAAENLQRLVGDGVLQQDDAEAVFLYRQIMNGKSQVGVVCCCHVEDYENNLILKHEFTRPAKEDDRTRHVMTLNAHAGPVFLTYRDNPDLNGLVAAAIRETPLYDFTASDGVQHTVWRIEKSASYVAALTAVPEFYVADGHHRAASAWRAGKARREANPDHNGNEEYNWFLTVLFPASQLNILAYNRIIKDLNDQTPDQIRERLAAVGSLEETTQPVPDRAGTFCVYLDGKWWRLRVPADSIDHHDAINSLDVAILEQRVIRPIFGIEDVRTDPRIDFVGGIRGTKELEKRVDSGEWAFAVSMFPTSIEQLMAVSDAGEVMPPKSTWFEPKLRSGLLTHLLD</sequence>
<dbReference type="InterPro" id="IPR008323">
    <property type="entry name" value="UCP033563"/>
</dbReference>
<dbReference type="EMBL" id="CP036264">
    <property type="protein sequence ID" value="QEF99016.1"/>
    <property type="molecule type" value="Genomic_DNA"/>
</dbReference>
<dbReference type="PANTHER" id="PTHR36454">
    <property type="entry name" value="LMO2823 PROTEIN"/>
    <property type="match status" value="1"/>
</dbReference>
<dbReference type="RefSeq" id="WP_147868481.1">
    <property type="nucleotide sequence ID" value="NZ_CP036264.1"/>
</dbReference>